<dbReference type="STRING" id="329885.A0A4U0UAL1"/>
<dbReference type="CDD" id="cd07572">
    <property type="entry name" value="nit"/>
    <property type="match status" value="1"/>
</dbReference>
<dbReference type="Proteomes" id="UP000310066">
    <property type="component" value="Unassembled WGS sequence"/>
</dbReference>
<accession>A0A4U0UAL1</accession>
<evidence type="ECO:0000313" key="4">
    <source>
        <dbReference type="Proteomes" id="UP000310066"/>
    </source>
</evidence>
<proteinExistence type="predicted"/>
<keyword evidence="1" id="KW-0378">Hydrolase</keyword>
<protein>
    <recommendedName>
        <fullName evidence="2">CN hydrolase domain-containing protein</fullName>
    </recommendedName>
</protein>
<gene>
    <name evidence="3" type="ORF">B0A54_14479</name>
</gene>
<dbReference type="SUPFAM" id="SSF56317">
    <property type="entry name" value="Carbon-nitrogen hydrolase"/>
    <property type="match status" value="1"/>
</dbReference>
<dbReference type="InterPro" id="IPR045254">
    <property type="entry name" value="Nit1/2_C-N_Hydrolase"/>
</dbReference>
<evidence type="ECO:0000259" key="2">
    <source>
        <dbReference type="PROSITE" id="PS50263"/>
    </source>
</evidence>
<dbReference type="OrthoDB" id="10250282at2759"/>
<name>A0A4U0UAL1_9PEZI</name>
<dbReference type="InterPro" id="IPR003010">
    <property type="entry name" value="C-N_Hydrolase"/>
</dbReference>
<dbReference type="Gene3D" id="3.60.110.10">
    <property type="entry name" value="Carbon-nitrogen hydrolase"/>
    <property type="match status" value="1"/>
</dbReference>
<feature type="domain" description="CN hydrolase" evidence="2">
    <location>
        <begin position="1"/>
        <end position="258"/>
    </location>
</feature>
<organism evidence="3 4">
    <name type="scientific">Friedmanniomyces endolithicus</name>
    <dbReference type="NCBI Taxonomy" id="329885"/>
    <lineage>
        <taxon>Eukaryota</taxon>
        <taxon>Fungi</taxon>
        <taxon>Dikarya</taxon>
        <taxon>Ascomycota</taxon>
        <taxon>Pezizomycotina</taxon>
        <taxon>Dothideomycetes</taxon>
        <taxon>Dothideomycetidae</taxon>
        <taxon>Mycosphaerellales</taxon>
        <taxon>Teratosphaeriaceae</taxon>
        <taxon>Friedmanniomyces</taxon>
    </lineage>
</organism>
<dbReference type="Pfam" id="PF00795">
    <property type="entry name" value="CN_hydrolase"/>
    <property type="match status" value="1"/>
</dbReference>
<dbReference type="PANTHER" id="PTHR23088">
    <property type="entry name" value="NITRILASE-RELATED"/>
    <property type="match status" value="1"/>
</dbReference>
<evidence type="ECO:0000313" key="3">
    <source>
        <dbReference type="EMBL" id="TKA32328.1"/>
    </source>
</evidence>
<sequence length="274" mass="30121">MALAAVGQICSTSSMAHNLEQCRIVIRKAVEGGAKTKALFLPEASDYIGGSPNESLSLCKPASQSRFLLGLQQEAKKHSLPISVGVHEPSDNPDSKRIKNTLLWINADGEIAQRYQKLHLFDLEMENGPNLRESNTIEPGNEILPPFDSPVGKLGAMICFDLRFPEIALALKRQKADILLYPSAFTPTTGKAHWLPLLRARAIECTSYVIAAAQVGAHNEKRSSYGHSIVIDPWGEVVAELGGEKKDEPEVIFAEVDFEKLQSVRKALPLKRRT</sequence>
<dbReference type="EMBL" id="NAJP01000091">
    <property type="protein sequence ID" value="TKA32328.1"/>
    <property type="molecule type" value="Genomic_DNA"/>
</dbReference>
<dbReference type="GO" id="GO:0016811">
    <property type="term" value="F:hydrolase activity, acting on carbon-nitrogen (but not peptide) bonds, in linear amides"/>
    <property type="evidence" value="ECO:0007669"/>
    <property type="project" value="InterPro"/>
</dbReference>
<reference evidence="3 4" key="1">
    <citation type="submission" date="2017-03" db="EMBL/GenBank/DDBJ databases">
        <title>Genomes of endolithic fungi from Antarctica.</title>
        <authorList>
            <person name="Coleine C."/>
            <person name="Masonjones S."/>
            <person name="Stajich J.E."/>
        </authorList>
    </citation>
    <scope>NUCLEOTIDE SEQUENCE [LARGE SCALE GENOMIC DNA]</scope>
    <source>
        <strain evidence="3 4">CCFEE 5311</strain>
    </source>
</reference>
<dbReference type="InterPro" id="IPR036526">
    <property type="entry name" value="C-N_Hydrolase_sf"/>
</dbReference>
<dbReference type="AlphaFoldDB" id="A0A4U0UAL1"/>
<dbReference type="PROSITE" id="PS50263">
    <property type="entry name" value="CN_HYDROLASE"/>
    <property type="match status" value="1"/>
</dbReference>
<dbReference type="PANTHER" id="PTHR23088:SF27">
    <property type="entry name" value="DEAMINATED GLUTATHIONE AMIDASE"/>
    <property type="match status" value="1"/>
</dbReference>
<evidence type="ECO:0000256" key="1">
    <source>
        <dbReference type="ARBA" id="ARBA00022801"/>
    </source>
</evidence>
<comment type="caution">
    <text evidence="3">The sequence shown here is derived from an EMBL/GenBank/DDBJ whole genome shotgun (WGS) entry which is preliminary data.</text>
</comment>